<protein>
    <submittedName>
        <fullName evidence="2">Uncharacterized protein</fullName>
    </submittedName>
</protein>
<keyword evidence="1" id="KW-1133">Transmembrane helix</keyword>
<reference evidence="2" key="1">
    <citation type="submission" date="2019-03" db="EMBL/GenBank/DDBJ databases">
        <title>Single cell metagenomics reveals metabolic interactions within the superorganism composed of flagellate Streblomastix strix and complex community of Bacteroidetes bacteria on its surface.</title>
        <authorList>
            <person name="Treitli S.C."/>
            <person name="Kolisko M."/>
            <person name="Husnik F."/>
            <person name="Keeling P."/>
            <person name="Hampl V."/>
        </authorList>
    </citation>
    <scope>NUCLEOTIDE SEQUENCE</scope>
    <source>
        <strain evidence="2">STM</strain>
    </source>
</reference>
<gene>
    <name evidence="2" type="ORF">EZS27_017560</name>
</gene>
<dbReference type="AlphaFoldDB" id="A0A5J4RKJ5"/>
<evidence type="ECO:0000313" key="2">
    <source>
        <dbReference type="EMBL" id="KAA6334099.1"/>
    </source>
</evidence>
<keyword evidence="1" id="KW-0812">Transmembrane</keyword>
<proteinExistence type="predicted"/>
<feature type="transmembrane region" description="Helical" evidence="1">
    <location>
        <begin position="102"/>
        <end position="124"/>
    </location>
</feature>
<name>A0A5J4RKJ5_9ZZZZ</name>
<accession>A0A5J4RKJ5</accession>
<sequence>METIKSLVRKLVQTESISKQVNVLQEINTLFLTKYMLEIIDSDSNSNFRLYPIVIFGFILLKLKLITTMKRISLILVSIKINYRRIVLANCIFIEQVKKKILHFYTIKEVLMYASLKIVIIILAF</sequence>
<dbReference type="EMBL" id="SNRY01001035">
    <property type="protein sequence ID" value="KAA6334099.1"/>
    <property type="molecule type" value="Genomic_DNA"/>
</dbReference>
<keyword evidence="1" id="KW-0472">Membrane</keyword>
<organism evidence="2">
    <name type="scientific">termite gut metagenome</name>
    <dbReference type="NCBI Taxonomy" id="433724"/>
    <lineage>
        <taxon>unclassified sequences</taxon>
        <taxon>metagenomes</taxon>
        <taxon>organismal metagenomes</taxon>
    </lineage>
</organism>
<evidence type="ECO:0000256" key="1">
    <source>
        <dbReference type="SAM" id="Phobius"/>
    </source>
</evidence>
<comment type="caution">
    <text evidence="2">The sequence shown here is derived from an EMBL/GenBank/DDBJ whole genome shotgun (WGS) entry which is preliminary data.</text>
</comment>